<evidence type="ECO:0000256" key="7">
    <source>
        <dbReference type="ARBA" id="ARBA00023033"/>
    </source>
</evidence>
<dbReference type="InterPro" id="IPR001128">
    <property type="entry name" value="Cyt_P450"/>
</dbReference>
<dbReference type="Pfam" id="PF00067">
    <property type="entry name" value="p450"/>
    <property type="match status" value="1"/>
</dbReference>
<evidence type="ECO:0000256" key="8">
    <source>
        <dbReference type="PIRSR" id="PIRSR602403-1"/>
    </source>
</evidence>
<dbReference type="AlphaFoldDB" id="A0AA40CHB8"/>
<evidence type="ECO:0000256" key="3">
    <source>
        <dbReference type="ARBA" id="ARBA00022617"/>
    </source>
</evidence>
<accession>A0AA40CHB8</accession>
<keyword evidence="7" id="KW-0503">Monooxygenase</keyword>
<comment type="similarity">
    <text evidence="2">Belongs to the cytochrome P450 family.</text>
</comment>
<dbReference type="SUPFAM" id="SSF48264">
    <property type="entry name" value="Cytochrome P450"/>
    <property type="match status" value="1"/>
</dbReference>
<feature type="transmembrane region" description="Helical" evidence="9">
    <location>
        <begin position="6"/>
        <end position="28"/>
    </location>
</feature>
<evidence type="ECO:0000313" key="11">
    <source>
        <dbReference type="Proteomes" id="UP001174936"/>
    </source>
</evidence>
<dbReference type="GO" id="GO:0020037">
    <property type="term" value="F:heme binding"/>
    <property type="evidence" value="ECO:0007669"/>
    <property type="project" value="InterPro"/>
</dbReference>
<keyword evidence="9" id="KW-0812">Transmembrane</keyword>
<dbReference type="Proteomes" id="UP001174936">
    <property type="component" value="Unassembled WGS sequence"/>
</dbReference>
<keyword evidence="5" id="KW-0560">Oxidoreductase</keyword>
<keyword evidence="9" id="KW-1133">Transmembrane helix</keyword>
<proteinExistence type="inferred from homology"/>
<keyword evidence="9" id="KW-0472">Membrane</keyword>
<dbReference type="PRINTS" id="PR00465">
    <property type="entry name" value="EP450IV"/>
</dbReference>
<keyword evidence="4 8" id="KW-0479">Metal-binding</keyword>
<dbReference type="InterPro" id="IPR002403">
    <property type="entry name" value="Cyt_P450_E_grp-IV"/>
</dbReference>
<organism evidence="10 11">
    <name type="scientific">Cercophora newfieldiana</name>
    <dbReference type="NCBI Taxonomy" id="92897"/>
    <lineage>
        <taxon>Eukaryota</taxon>
        <taxon>Fungi</taxon>
        <taxon>Dikarya</taxon>
        <taxon>Ascomycota</taxon>
        <taxon>Pezizomycotina</taxon>
        <taxon>Sordariomycetes</taxon>
        <taxon>Sordariomycetidae</taxon>
        <taxon>Sordariales</taxon>
        <taxon>Lasiosphaeriaceae</taxon>
        <taxon>Cercophora</taxon>
    </lineage>
</organism>
<keyword evidence="11" id="KW-1185">Reference proteome</keyword>
<dbReference type="InterPro" id="IPR036396">
    <property type="entry name" value="Cyt_P450_sf"/>
</dbReference>
<dbReference type="GO" id="GO:0016705">
    <property type="term" value="F:oxidoreductase activity, acting on paired donors, with incorporation or reduction of molecular oxygen"/>
    <property type="evidence" value="ECO:0007669"/>
    <property type="project" value="InterPro"/>
</dbReference>
<dbReference type="PANTHER" id="PTHR46206:SF1">
    <property type="entry name" value="P450, PUTATIVE (EUROFUNG)-RELATED"/>
    <property type="match status" value="1"/>
</dbReference>
<sequence>MAPEEIIYRPAVLGPAVLLAGYLLYLLYQLVFGGPQLPKLPIVGAREGDWFPLLQARWRNALDFKAAVIEAETAFRNQTALLPIAGSGGRDRVILPRSEIQFVTDQPDTVLSMHDEVVDSLQFQYTSVNADLVDNPTHHHLITTTLTNQTGNLVPDVADETEWSFNKHWGNDTAYREIGLYDTMTRVISGVTNRVFVGEPKCRDQELLRISLRYAAQLPITGQILRAVWPPIRPLVGFFLTIPLRITTSQFESTLRHEIEARVAAYDARQRDPEKKSSEPEANDFLQWLIHQAKATGNPYMWKTSTLAGRILLINFAAIHTSSFAITGAILDLVASKQEYVDELREEIQSVLAEYGGQWNKRALAQMQKLDSVFRESARLNSFATVGLARRVVAKDGITTPSGIKLPYGTTLIVPSYTILHDDSIYPDAEEFKPFRFSEQRSDEKVGYVKRAAKQFATTSTEYLAFGHGRNACPGRFFAANELKLILAHVVMNYDFEITGKGSRPRNKWYGMVRVPPMQATIRIRKRDI</sequence>
<keyword evidence="6 8" id="KW-0408">Iron</keyword>
<evidence type="ECO:0000256" key="9">
    <source>
        <dbReference type="SAM" id="Phobius"/>
    </source>
</evidence>
<evidence type="ECO:0000256" key="1">
    <source>
        <dbReference type="ARBA" id="ARBA00001971"/>
    </source>
</evidence>
<comment type="cofactor">
    <cofactor evidence="1 8">
        <name>heme</name>
        <dbReference type="ChEBI" id="CHEBI:30413"/>
    </cofactor>
</comment>
<reference evidence="10" key="1">
    <citation type="submission" date="2023-06" db="EMBL/GenBank/DDBJ databases">
        <title>Genome-scale phylogeny and comparative genomics of the fungal order Sordariales.</title>
        <authorList>
            <consortium name="Lawrence Berkeley National Laboratory"/>
            <person name="Hensen N."/>
            <person name="Bonometti L."/>
            <person name="Westerberg I."/>
            <person name="Brannstrom I.O."/>
            <person name="Guillou S."/>
            <person name="Cros-Aarteil S."/>
            <person name="Calhoun S."/>
            <person name="Haridas S."/>
            <person name="Kuo A."/>
            <person name="Mondo S."/>
            <person name="Pangilinan J."/>
            <person name="Riley R."/>
            <person name="Labutti K."/>
            <person name="Andreopoulos B."/>
            <person name="Lipzen A."/>
            <person name="Chen C."/>
            <person name="Yanf M."/>
            <person name="Daum C."/>
            <person name="Ng V."/>
            <person name="Clum A."/>
            <person name="Steindorff A."/>
            <person name="Ohm R."/>
            <person name="Martin F."/>
            <person name="Silar P."/>
            <person name="Natvig D."/>
            <person name="Lalanne C."/>
            <person name="Gautier V."/>
            <person name="Ament-Velasquez S.L."/>
            <person name="Kruys A."/>
            <person name="Hutchinson M.I."/>
            <person name="Powell A.J."/>
            <person name="Barry K."/>
            <person name="Miller A.N."/>
            <person name="Grigoriev I.V."/>
            <person name="Debuchy R."/>
            <person name="Gladieux P."/>
            <person name="Thoren M.H."/>
            <person name="Johannesson H."/>
        </authorList>
    </citation>
    <scope>NUCLEOTIDE SEQUENCE</scope>
    <source>
        <strain evidence="10">SMH2532-1</strain>
    </source>
</reference>
<evidence type="ECO:0000256" key="4">
    <source>
        <dbReference type="ARBA" id="ARBA00022723"/>
    </source>
</evidence>
<dbReference type="GO" id="GO:0004497">
    <property type="term" value="F:monooxygenase activity"/>
    <property type="evidence" value="ECO:0007669"/>
    <property type="project" value="UniProtKB-KW"/>
</dbReference>
<evidence type="ECO:0000256" key="5">
    <source>
        <dbReference type="ARBA" id="ARBA00023002"/>
    </source>
</evidence>
<keyword evidence="3 8" id="KW-0349">Heme</keyword>
<evidence type="ECO:0000256" key="6">
    <source>
        <dbReference type="ARBA" id="ARBA00023004"/>
    </source>
</evidence>
<dbReference type="EMBL" id="JAULSV010000007">
    <property type="protein sequence ID" value="KAK0638467.1"/>
    <property type="molecule type" value="Genomic_DNA"/>
</dbReference>
<comment type="caution">
    <text evidence="10">The sequence shown here is derived from an EMBL/GenBank/DDBJ whole genome shotgun (WGS) entry which is preliminary data.</text>
</comment>
<dbReference type="PANTHER" id="PTHR46206">
    <property type="entry name" value="CYTOCHROME P450"/>
    <property type="match status" value="1"/>
</dbReference>
<dbReference type="CDD" id="cd11041">
    <property type="entry name" value="CYP503A1-like"/>
    <property type="match status" value="1"/>
</dbReference>
<name>A0AA40CHB8_9PEZI</name>
<protein>
    <submittedName>
        <fullName evidence="10">Cytochrome P450</fullName>
    </submittedName>
</protein>
<dbReference type="GO" id="GO:0005506">
    <property type="term" value="F:iron ion binding"/>
    <property type="evidence" value="ECO:0007669"/>
    <property type="project" value="InterPro"/>
</dbReference>
<evidence type="ECO:0000313" key="10">
    <source>
        <dbReference type="EMBL" id="KAK0638467.1"/>
    </source>
</evidence>
<evidence type="ECO:0000256" key="2">
    <source>
        <dbReference type="ARBA" id="ARBA00010617"/>
    </source>
</evidence>
<gene>
    <name evidence="10" type="ORF">B0T16DRAFT_394390</name>
</gene>
<feature type="binding site" description="axial binding residue" evidence="8">
    <location>
        <position position="473"/>
    </location>
    <ligand>
        <name>heme</name>
        <dbReference type="ChEBI" id="CHEBI:30413"/>
    </ligand>
    <ligandPart>
        <name>Fe</name>
        <dbReference type="ChEBI" id="CHEBI:18248"/>
    </ligandPart>
</feature>
<dbReference type="Gene3D" id="1.10.630.10">
    <property type="entry name" value="Cytochrome P450"/>
    <property type="match status" value="1"/>
</dbReference>